<feature type="transmembrane region" description="Helical" evidence="1">
    <location>
        <begin position="82"/>
        <end position="100"/>
    </location>
</feature>
<dbReference type="Pfam" id="PF04306">
    <property type="entry name" value="DUF456"/>
    <property type="match status" value="1"/>
</dbReference>
<evidence type="ECO:0000313" key="2">
    <source>
        <dbReference type="EMBL" id="MXY94101.1"/>
    </source>
</evidence>
<evidence type="ECO:0000256" key="1">
    <source>
        <dbReference type="SAM" id="Phobius"/>
    </source>
</evidence>
<accession>A0A6B0YUR3</accession>
<keyword evidence="1" id="KW-1133">Transmembrane helix</keyword>
<feature type="transmembrane region" description="Helical" evidence="1">
    <location>
        <begin position="164"/>
        <end position="189"/>
    </location>
</feature>
<feature type="transmembrane region" description="Helical" evidence="1">
    <location>
        <begin position="7"/>
        <end position="30"/>
    </location>
</feature>
<name>A0A6B0YUR3_9CHLR</name>
<organism evidence="2">
    <name type="scientific">Caldilineaceae bacterium SB0664_bin_27</name>
    <dbReference type="NCBI Taxonomy" id="2605260"/>
    <lineage>
        <taxon>Bacteria</taxon>
        <taxon>Bacillati</taxon>
        <taxon>Chloroflexota</taxon>
        <taxon>Caldilineae</taxon>
        <taxon>Caldilineales</taxon>
        <taxon>Caldilineaceae</taxon>
    </lineage>
</organism>
<dbReference type="InterPro" id="IPR007403">
    <property type="entry name" value="DUF456"/>
</dbReference>
<dbReference type="AlphaFoldDB" id="A0A6B0YUR3"/>
<protein>
    <submittedName>
        <fullName evidence="2">DUF456 domain-containing protein</fullName>
    </submittedName>
</protein>
<gene>
    <name evidence="2" type="ORF">F4Y42_11725</name>
</gene>
<dbReference type="PANTHER" id="PTHR39165:SF1">
    <property type="entry name" value="DUF456 DOMAIN-CONTAINING PROTEIN"/>
    <property type="match status" value="1"/>
</dbReference>
<feature type="transmembrane region" description="Helical" evidence="1">
    <location>
        <begin position="50"/>
        <end position="75"/>
    </location>
</feature>
<proteinExistence type="predicted"/>
<dbReference type="EMBL" id="VXRG01000099">
    <property type="protein sequence ID" value="MXY94101.1"/>
    <property type="molecule type" value="Genomic_DNA"/>
</dbReference>
<keyword evidence="1" id="KW-0812">Transmembrane</keyword>
<dbReference type="PANTHER" id="PTHR39165">
    <property type="entry name" value="IG HYPOTHETICAL 17883"/>
    <property type="match status" value="1"/>
</dbReference>
<keyword evidence="1" id="KW-0472">Membrane</keyword>
<reference evidence="2" key="1">
    <citation type="submission" date="2019-09" db="EMBL/GenBank/DDBJ databases">
        <title>Characterisation of the sponge microbiome using genome-centric metagenomics.</title>
        <authorList>
            <person name="Engelberts J.P."/>
            <person name="Robbins S.J."/>
            <person name="De Goeij J.M."/>
            <person name="Aranda M."/>
            <person name="Bell S.C."/>
            <person name="Webster N.S."/>
        </authorList>
    </citation>
    <scope>NUCLEOTIDE SEQUENCE</scope>
    <source>
        <strain evidence="2">SB0664_bin_27</strain>
    </source>
</reference>
<comment type="caution">
    <text evidence="2">The sequence shown here is derived from an EMBL/GenBank/DDBJ whole genome shotgun (WGS) entry which is preliminary data.</text>
</comment>
<feature type="transmembrane region" description="Helical" evidence="1">
    <location>
        <begin position="106"/>
        <end position="124"/>
    </location>
</feature>
<sequence>MFDLTPIIFVIGYLLIFLGIIGALVPVLPGPLLIWLGTLVWAWADDFARIGWPTLSVLAVLTIVAWGADLGLSFLSSKKSGAGWRSIGVSILGGLIGAVLLSSVPVVGTFIGAAIGSVSALWLMEYRRARVASGNLAERESGSGIPGASIVQEKRAAATRAVKGYVSGFMMAMVVEFIISLMMLTIFAWQAFL</sequence>